<dbReference type="PANTHER" id="PTHR31893:SF5">
    <property type="entry name" value="TRANSMEMBRANE PROTEIN 151 HOMOLOG"/>
    <property type="match status" value="1"/>
</dbReference>
<reference evidence="7" key="1">
    <citation type="submission" date="2023-08" db="EMBL/GenBank/DDBJ databases">
        <authorList>
            <person name="Audoor S."/>
            <person name="Bilcke G."/>
        </authorList>
    </citation>
    <scope>NUCLEOTIDE SEQUENCE</scope>
</reference>
<dbReference type="Pfam" id="PF14857">
    <property type="entry name" value="TMEM151"/>
    <property type="match status" value="1"/>
</dbReference>
<evidence type="ECO:0000256" key="4">
    <source>
        <dbReference type="ARBA" id="ARBA00022989"/>
    </source>
</evidence>
<dbReference type="AlphaFoldDB" id="A0AAD2FZT9"/>
<evidence type="ECO:0000256" key="3">
    <source>
        <dbReference type="ARBA" id="ARBA00022692"/>
    </source>
</evidence>
<keyword evidence="8" id="KW-1185">Reference proteome</keyword>
<evidence type="ECO:0000256" key="2">
    <source>
        <dbReference type="ARBA" id="ARBA00009583"/>
    </source>
</evidence>
<comment type="caution">
    <text evidence="7">The sequence shown here is derived from an EMBL/GenBank/DDBJ whole genome shotgun (WGS) entry which is preliminary data.</text>
</comment>
<evidence type="ECO:0000313" key="8">
    <source>
        <dbReference type="Proteomes" id="UP001295423"/>
    </source>
</evidence>
<evidence type="ECO:0000256" key="6">
    <source>
        <dbReference type="SAM" id="Phobius"/>
    </source>
</evidence>
<proteinExistence type="inferred from homology"/>
<feature type="transmembrane region" description="Helical" evidence="6">
    <location>
        <begin position="334"/>
        <end position="351"/>
    </location>
</feature>
<dbReference type="GO" id="GO:0016020">
    <property type="term" value="C:membrane"/>
    <property type="evidence" value="ECO:0007669"/>
    <property type="project" value="UniProtKB-SubCell"/>
</dbReference>
<accession>A0AAD2FZT9</accession>
<evidence type="ECO:0000256" key="5">
    <source>
        <dbReference type="ARBA" id="ARBA00023136"/>
    </source>
</evidence>
<keyword evidence="5 6" id="KW-0472">Membrane</keyword>
<name>A0AAD2FZT9_9STRA</name>
<sequence>MLEGNYAGISDESHAAMLGRVEASIMGESALIDRETGRVYWEGGSGSTTLFESFGPKMDQYGLDHAQTALFTGLITLAFLGVLAGWMRQLLDQWALNTNTQSAPMNLMFRIVTWTILRLPRIENRWLVIASIALYLIESYCCGTRYYLANALSSQEELEEYINQLRIENPVVTWNVSSFHFEKRKIFALSDFLRSLKRKLSWQADAVDMVLAHKNRKSMFPFTKKVVTHRATATYQYNGCLDSTMAGIWRRARIMSTNNAPFAKIALTVLLVLADKKSREDYFRQQSDFVSEHGRGDEFTEFATQIQVKGCKPCILAVRPVDGVMSTRLFRLQSFWFCTFLGLTLPYRIWFKRRCDFLRLTIVKETSSYTKPGSSSRGWFSKTQPAKSHFQSFMQRQSLYTSGVALKEIDSVETTARPEDNEED</sequence>
<dbReference type="InterPro" id="IPR026767">
    <property type="entry name" value="Tmem151"/>
</dbReference>
<keyword evidence="3 6" id="KW-0812">Transmembrane</keyword>
<comment type="similarity">
    <text evidence="2">Belongs to the TMEM151 family.</text>
</comment>
<protein>
    <submittedName>
        <fullName evidence="7">Uncharacterized protein</fullName>
    </submittedName>
</protein>
<gene>
    <name evidence="7" type="ORF">CYCCA115_LOCUS17220</name>
</gene>
<dbReference type="PANTHER" id="PTHR31893">
    <property type="entry name" value="TRANSMEMBRANE PROTEIN 151 HOMOLOG"/>
    <property type="match status" value="1"/>
</dbReference>
<dbReference type="EMBL" id="CAKOGP040001980">
    <property type="protein sequence ID" value="CAJ1958526.1"/>
    <property type="molecule type" value="Genomic_DNA"/>
</dbReference>
<organism evidence="7 8">
    <name type="scientific">Cylindrotheca closterium</name>
    <dbReference type="NCBI Taxonomy" id="2856"/>
    <lineage>
        <taxon>Eukaryota</taxon>
        <taxon>Sar</taxon>
        <taxon>Stramenopiles</taxon>
        <taxon>Ochrophyta</taxon>
        <taxon>Bacillariophyta</taxon>
        <taxon>Bacillariophyceae</taxon>
        <taxon>Bacillariophycidae</taxon>
        <taxon>Bacillariales</taxon>
        <taxon>Bacillariaceae</taxon>
        <taxon>Cylindrotheca</taxon>
    </lineage>
</organism>
<comment type="subcellular location">
    <subcellularLocation>
        <location evidence="1">Membrane</location>
        <topology evidence="1">Multi-pass membrane protein</topology>
    </subcellularLocation>
</comment>
<evidence type="ECO:0000256" key="1">
    <source>
        <dbReference type="ARBA" id="ARBA00004141"/>
    </source>
</evidence>
<dbReference type="Proteomes" id="UP001295423">
    <property type="component" value="Unassembled WGS sequence"/>
</dbReference>
<feature type="transmembrane region" description="Helical" evidence="6">
    <location>
        <begin position="126"/>
        <end position="148"/>
    </location>
</feature>
<keyword evidence="4 6" id="KW-1133">Transmembrane helix</keyword>
<feature type="transmembrane region" description="Helical" evidence="6">
    <location>
        <begin position="66"/>
        <end position="86"/>
    </location>
</feature>
<evidence type="ECO:0000313" key="7">
    <source>
        <dbReference type="EMBL" id="CAJ1958526.1"/>
    </source>
</evidence>